<gene>
    <name evidence="2" type="primary">Cnig_chr_V.g21413</name>
    <name evidence="2" type="ORF">B9Z55_021413</name>
</gene>
<dbReference type="InterPro" id="IPR001810">
    <property type="entry name" value="F-box_dom"/>
</dbReference>
<comment type="caution">
    <text evidence="2">The sequence shown here is derived from an EMBL/GenBank/DDBJ whole genome shotgun (WGS) entry which is preliminary data.</text>
</comment>
<protein>
    <recommendedName>
        <fullName evidence="1">F-box domain-containing protein</fullName>
    </recommendedName>
</protein>
<proteinExistence type="predicted"/>
<evidence type="ECO:0000313" key="3">
    <source>
        <dbReference type="Proteomes" id="UP000230233"/>
    </source>
</evidence>
<name>A0A2G5TRZ8_9PELO</name>
<dbReference type="GO" id="GO:0045087">
    <property type="term" value="P:innate immune response"/>
    <property type="evidence" value="ECO:0007669"/>
    <property type="project" value="TreeGrafter"/>
</dbReference>
<dbReference type="InterPro" id="IPR036047">
    <property type="entry name" value="F-box-like_dom_sf"/>
</dbReference>
<dbReference type="SMART" id="SM00256">
    <property type="entry name" value="FBOX"/>
    <property type="match status" value="1"/>
</dbReference>
<dbReference type="InterPro" id="IPR002900">
    <property type="entry name" value="DUF38/FTH_CAE_spp"/>
</dbReference>
<dbReference type="PANTHER" id="PTHR23015:SF4">
    <property type="entry name" value="DUF38 DOMAIN-CONTAINING PROTEIN-RELATED"/>
    <property type="match status" value="1"/>
</dbReference>
<keyword evidence="3" id="KW-1185">Reference proteome</keyword>
<dbReference type="Proteomes" id="UP000230233">
    <property type="component" value="Chromosome V"/>
</dbReference>
<dbReference type="Pfam" id="PF00646">
    <property type="entry name" value="F-box"/>
    <property type="match status" value="1"/>
</dbReference>
<dbReference type="Pfam" id="PF01827">
    <property type="entry name" value="FTH"/>
    <property type="match status" value="1"/>
</dbReference>
<dbReference type="InterPro" id="IPR040161">
    <property type="entry name" value="FB224"/>
</dbReference>
<accession>A0A2G5TRZ8</accession>
<sequence>MSSLCNMPDLVKEEIIKYCNFREVLTLRQVCQDFKNFIDDLKTSKLPDAKFENVQIIVKDENHIRLTLFPYLFIDYFRKEKSRKFGKKTTIFEDQDILDIAIFDLEQVLKFQKSCLEFIEFDFSMDSIPKEDSIVHIFPTKLRKNFKLLIPAKKLQILAFKQAQIMSILPLLNAKVLEEIQIKIPLVSQCDGYDSLGMDQIMETEQWKNAEVLKCDYFALGANVRNIAHFTNARISFASVSVRNLDILRKVGLGIL</sequence>
<dbReference type="SUPFAM" id="SSF81383">
    <property type="entry name" value="F-box domain"/>
    <property type="match status" value="1"/>
</dbReference>
<dbReference type="EMBL" id="PDUG01000005">
    <property type="protein sequence ID" value="PIC30032.1"/>
    <property type="molecule type" value="Genomic_DNA"/>
</dbReference>
<organism evidence="2 3">
    <name type="scientific">Caenorhabditis nigoni</name>
    <dbReference type="NCBI Taxonomy" id="1611254"/>
    <lineage>
        <taxon>Eukaryota</taxon>
        <taxon>Metazoa</taxon>
        <taxon>Ecdysozoa</taxon>
        <taxon>Nematoda</taxon>
        <taxon>Chromadorea</taxon>
        <taxon>Rhabditida</taxon>
        <taxon>Rhabditina</taxon>
        <taxon>Rhabditomorpha</taxon>
        <taxon>Rhabditoidea</taxon>
        <taxon>Rhabditidae</taxon>
        <taxon>Peloderinae</taxon>
        <taxon>Caenorhabditis</taxon>
    </lineage>
</organism>
<feature type="domain" description="F-box" evidence="1">
    <location>
        <begin position="1"/>
        <end position="54"/>
    </location>
</feature>
<dbReference type="AlphaFoldDB" id="A0A2G5TRZ8"/>
<dbReference type="OrthoDB" id="5910611at2759"/>
<reference evidence="3" key="1">
    <citation type="submission" date="2017-10" db="EMBL/GenBank/DDBJ databases">
        <title>Rapid genome shrinkage in a self-fertile nematode reveals novel sperm competition proteins.</title>
        <authorList>
            <person name="Yin D."/>
            <person name="Schwarz E.M."/>
            <person name="Thomas C.G."/>
            <person name="Felde R.L."/>
            <person name="Korf I.F."/>
            <person name="Cutter A.D."/>
            <person name="Schartner C.M."/>
            <person name="Ralston E.J."/>
            <person name="Meyer B.J."/>
            <person name="Haag E.S."/>
        </authorList>
    </citation>
    <scope>NUCLEOTIDE SEQUENCE [LARGE SCALE GENOMIC DNA]</scope>
    <source>
        <strain evidence="3">JU1422</strain>
    </source>
</reference>
<evidence type="ECO:0000313" key="2">
    <source>
        <dbReference type="EMBL" id="PIC30032.1"/>
    </source>
</evidence>
<dbReference type="PANTHER" id="PTHR23015">
    <property type="entry name" value="UNCHARACTERIZED C.ELEGANS PROTEIN"/>
    <property type="match status" value="1"/>
</dbReference>
<dbReference type="PROSITE" id="PS50181">
    <property type="entry name" value="FBOX"/>
    <property type="match status" value="1"/>
</dbReference>
<evidence type="ECO:0000259" key="1">
    <source>
        <dbReference type="PROSITE" id="PS50181"/>
    </source>
</evidence>